<dbReference type="Proteomes" id="UP000005222">
    <property type="component" value="Chromosome M"/>
</dbReference>
<feature type="region of interest" description="Disordered" evidence="1">
    <location>
        <begin position="1"/>
        <end position="34"/>
    </location>
</feature>
<dbReference type="InParanoid" id="G8Y4J2"/>
<proteinExistence type="predicted"/>
<name>G8Y4J2_PICSO</name>
<evidence type="ECO:0000313" key="3">
    <source>
        <dbReference type="Proteomes" id="UP000005222"/>
    </source>
</evidence>
<dbReference type="EMBL" id="FO082047">
    <property type="protein sequence ID" value="CCE85610.1"/>
    <property type="molecule type" value="Genomic_DNA"/>
</dbReference>
<protein>
    <submittedName>
        <fullName evidence="2">Piso0_005224 protein</fullName>
    </submittedName>
</protein>
<feature type="compositionally biased region" description="Basic and acidic residues" evidence="1">
    <location>
        <begin position="9"/>
        <end position="23"/>
    </location>
</feature>
<sequence>MSGAAHLETAQDQKKTVNQDRNHATRHRNRLSSQGLCGESRAEIYTFKKWGRTSRRIKKCMHIMTGSSVTRCCSRSGQTQRLYLGALLASQYLQPQLHKYIKKRLSAGWQASDLS</sequence>
<accession>G8Y4J2</accession>
<dbReference type="AlphaFoldDB" id="G8Y4J2"/>
<dbReference type="HOGENOM" id="CLU_2109894_0_0_1"/>
<organism evidence="2 3">
    <name type="scientific">Pichia sorbitophila (strain ATCC MYA-4447 / BCRC 22081 / CBS 7064 / NBRC 10061 / NRRL Y-12695)</name>
    <name type="common">Hybrid yeast</name>
    <dbReference type="NCBI Taxonomy" id="559304"/>
    <lineage>
        <taxon>Eukaryota</taxon>
        <taxon>Fungi</taxon>
        <taxon>Dikarya</taxon>
        <taxon>Ascomycota</taxon>
        <taxon>Saccharomycotina</taxon>
        <taxon>Pichiomycetes</taxon>
        <taxon>Debaryomycetaceae</taxon>
        <taxon>Millerozyma</taxon>
    </lineage>
</organism>
<evidence type="ECO:0000256" key="1">
    <source>
        <dbReference type="SAM" id="MobiDB-lite"/>
    </source>
</evidence>
<gene>
    <name evidence="2" type="primary">Piso0_005224</name>
    <name evidence="2" type="ORF">GNLVRS01_PISO0M10176g</name>
</gene>
<evidence type="ECO:0000313" key="2">
    <source>
        <dbReference type="EMBL" id="CCE85610.1"/>
    </source>
</evidence>
<keyword evidence="3" id="KW-1185">Reference proteome</keyword>
<reference evidence="2 3" key="1">
    <citation type="journal article" date="2012" name="G3 (Bethesda)">
        <title>Pichia sorbitophila, an interspecies yeast hybrid reveals early steps of genome resolution following polyploidization.</title>
        <authorList>
            <person name="Leh Louis V."/>
            <person name="Despons L."/>
            <person name="Friedrich A."/>
            <person name="Martin T."/>
            <person name="Durrens P."/>
            <person name="Casaregola S."/>
            <person name="Neuveglise C."/>
            <person name="Fairhead C."/>
            <person name="Marck C."/>
            <person name="Cruz J.A."/>
            <person name="Straub M.L."/>
            <person name="Kugler V."/>
            <person name="Sacerdot C."/>
            <person name="Uzunov Z."/>
            <person name="Thierry A."/>
            <person name="Weiss S."/>
            <person name="Bleykasten C."/>
            <person name="De Montigny J."/>
            <person name="Jacques N."/>
            <person name="Jung P."/>
            <person name="Lemaire M."/>
            <person name="Mallet S."/>
            <person name="Morel G."/>
            <person name="Richard G.F."/>
            <person name="Sarkar A."/>
            <person name="Savel G."/>
            <person name="Schacherer J."/>
            <person name="Seret M.L."/>
            <person name="Talla E."/>
            <person name="Samson G."/>
            <person name="Jubin C."/>
            <person name="Poulain J."/>
            <person name="Vacherie B."/>
            <person name="Barbe V."/>
            <person name="Pelletier E."/>
            <person name="Sherman D.J."/>
            <person name="Westhof E."/>
            <person name="Weissenbach J."/>
            <person name="Baret P.V."/>
            <person name="Wincker P."/>
            <person name="Gaillardin C."/>
            <person name="Dujon B."/>
            <person name="Souciet J.L."/>
        </authorList>
    </citation>
    <scope>NUCLEOTIDE SEQUENCE [LARGE SCALE GENOMIC DNA]</scope>
    <source>
        <strain evidence="3">ATCC MYA-4447 / BCRC 22081 / CBS 7064 / NBRC 10061 / NRRL Y-12695</strain>
    </source>
</reference>